<dbReference type="EMBL" id="UYYF01000111">
    <property type="protein sequence ID" value="VDM96287.1"/>
    <property type="molecule type" value="Genomic_DNA"/>
</dbReference>
<evidence type="ECO:0000313" key="5">
    <source>
        <dbReference type="WBParaSite" id="TCLT_0000105501-mRNA-1"/>
    </source>
</evidence>
<gene>
    <name evidence="3" type="ORF">TCLT_LOCUS1056</name>
</gene>
<keyword evidence="4" id="KW-1185">Reference proteome</keyword>
<dbReference type="Gene3D" id="1.20.80.10">
    <property type="match status" value="1"/>
</dbReference>
<protein>
    <submittedName>
        <fullName evidence="5">ACB domain-containing protein</fullName>
    </submittedName>
</protein>
<evidence type="ECO:0000313" key="3">
    <source>
        <dbReference type="EMBL" id="VDM96287.1"/>
    </source>
</evidence>
<dbReference type="STRING" id="103827.A0A0N5CLQ8"/>
<evidence type="ECO:0000259" key="2">
    <source>
        <dbReference type="PROSITE" id="PS51228"/>
    </source>
</evidence>
<dbReference type="GO" id="GO:0005737">
    <property type="term" value="C:cytoplasm"/>
    <property type="evidence" value="ECO:0007669"/>
    <property type="project" value="TreeGrafter"/>
</dbReference>
<dbReference type="AlphaFoldDB" id="A0A0N5CLQ8"/>
<dbReference type="Pfam" id="PF00887">
    <property type="entry name" value="ACBP"/>
    <property type="match status" value="1"/>
</dbReference>
<dbReference type="PROSITE" id="PS51228">
    <property type="entry name" value="ACB_2"/>
    <property type="match status" value="1"/>
</dbReference>
<name>A0A0N5CLQ8_THECL</name>
<dbReference type="GO" id="GO:0000062">
    <property type="term" value="F:fatty-acyl-CoA binding"/>
    <property type="evidence" value="ECO:0007669"/>
    <property type="project" value="InterPro"/>
</dbReference>
<proteinExistence type="predicted"/>
<evidence type="ECO:0000313" key="4">
    <source>
        <dbReference type="Proteomes" id="UP000276776"/>
    </source>
</evidence>
<dbReference type="GO" id="GO:0006631">
    <property type="term" value="P:fatty acid metabolic process"/>
    <property type="evidence" value="ECO:0007669"/>
    <property type="project" value="TreeGrafter"/>
</dbReference>
<keyword evidence="1" id="KW-0446">Lipid-binding</keyword>
<dbReference type="PANTHER" id="PTHR23310:SF77">
    <property type="entry name" value="LD25952P"/>
    <property type="match status" value="1"/>
</dbReference>
<dbReference type="SUPFAM" id="SSF47027">
    <property type="entry name" value="Acyl-CoA binding protein"/>
    <property type="match status" value="1"/>
</dbReference>
<organism evidence="5">
    <name type="scientific">Thelazia callipaeda</name>
    <name type="common">Oriental eyeworm</name>
    <name type="synonym">Parasitic nematode</name>
    <dbReference type="NCBI Taxonomy" id="103827"/>
    <lineage>
        <taxon>Eukaryota</taxon>
        <taxon>Metazoa</taxon>
        <taxon>Ecdysozoa</taxon>
        <taxon>Nematoda</taxon>
        <taxon>Chromadorea</taxon>
        <taxon>Rhabditida</taxon>
        <taxon>Spirurina</taxon>
        <taxon>Spiruromorpha</taxon>
        <taxon>Thelazioidea</taxon>
        <taxon>Thelaziidae</taxon>
        <taxon>Thelazia</taxon>
    </lineage>
</organism>
<dbReference type="PANTHER" id="PTHR23310">
    <property type="entry name" value="ACYL-COA-BINDING PROTEIN, ACBP"/>
    <property type="match status" value="1"/>
</dbReference>
<feature type="domain" description="ACB" evidence="2">
    <location>
        <begin position="8"/>
        <end position="101"/>
    </location>
</feature>
<reference evidence="3 4" key="2">
    <citation type="submission" date="2018-11" db="EMBL/GenBank/DDBJ databases">
        <authorList>
            <consortium name="Pathogen Informatics"/>
        </authorList>
    </citation>
    <scope>NUCLEOTIDE SEQUENCE [LARGE SCALE GENOMIC DNA]</scope>
</reference>
<dbReference type="Proteomes" id="UP000276776">
    <property type="component" value="Unassembled WGS sequence"/>
</dbReference>
<sequence>MENDRSYNDSIFQAAVDIAQNIPKKGLISISLNEKLELYSLFKQGTVGECNIPCPPFWNTAERLKWVFFMHSWNSLGSMKSVEARKLYIRQFKGIINRGLCEYDFKELLKRSDERTKQLLRVKLPILGYGTHVFLKHLNFCLSRSEMDEQSDRYSVSSTYSDEFFDASCDQVGYIFP</sequence>
<dbReference type="WBParaSite" id="TCLT_0000105501-mRNA-1">
    <property type="protein sequence ID" value="TCLT_0000105501-mRNA-1"/>
    <property type="gene ID" value="TCLT_0000105501"/>
</dbReference>
<dbReference type="OrthoDB" id="71307at2759"/>
<dbReference type="InterPro" id="IPR014352">
    <property type="entry name" value="FERM/acyl-CoA-bd_prot_sf"/>
</dbReference>
<evidence type="ECO:0000256" key="1">
    <source>
        <dbReference type="ARBA" id="ARBA00023121"/>
    </source>
</evidence>
<reference evidence="5" key="1">
    <citation type="submission" date="2017-02" db="UniProtKB">
        <authorList>
            <consortium name="WormBaseParasite"/>
        </authorList>
    </citation>
    <scope>IDENTIFICATION</scope>
</reference>
<accession>A0A0N5CLQ8</accession>
<dbReference type="InterPro" id="IPR035984">
    <property type="entry name" value="Acyl-CoA-binding_sf"/>
</dbReference>
<dbReference type="InterPro" id="IPR000582">
    <property type="entry name" value="Acyl-CoA-binding_protein"/>
</dbReference>